<protein>
    <submittedName>
        <fullName evidence="2">Uncharacterized protein</fullName>
    </submittedName>
</protein>
<feature type="region of interest" description="Disordered" evidence="1">
    <location>
        <begin position="225"/>
        <end position="244"/>
    </location>
</feature>
<dbReference type="AlphaFoldDB" id="A0A1X2I2D1"/>
<gene>
    <name evidence="2" type="ORF">BCR42DRAFT_455964</name>
</gene>
<keyword evidence="3" id="KW-1185">Reference proteome</keyword>
<sequence length="470" mass="51569">MEPFLTTLPPFVHDYLNKYPPTECFNILKDLICFAVLYSNNREHTNLLSIELLEKGADQAVMHKPYVSSTLTLSSLASISSVASPIHSAHDLSSSPPPLPSNKMIPSPPSSVSKQQHQQSQKPHIDHPHSEYNSPMKEHGDYENGHSTTTVHVPPLQEQAHVRAATTTTLAPPAGKPSDTDATRKSTMPFTFPEWWAHPDADGNHGLTTDTSYEKANTNVINTVRSASPEPTSHHQNQNQPMTKTQEMNITNWIPLNYDDNVKSSNRNQTRPRPTSVHNPTIPDLRSYLTPTTKPAPIATSTKKSQVQQTKDETKASRRMSAPIPPLCTSPISAVTPTLTNTARASKAPTTTRAKTTMTPVVKKNGSTKNATPSPPTAPPVRSGTTVNMTSSSAYRPKQTATVRARAEQAKQRQLQIEEEKRKQAAAAAKLASRNSLRLKQQAPSNIDWEAIKKDRRKTMPAAATTTGIH</sequence>
<evidence type="ECO:0000313" key="2">
    <source>
        <dbReference type="EMBL" id="ORZ07667.1"/>
    </source>
</evidence>
<feature type="compositionally biased region" description="Polar residues" evidence="1">
    <location>
        <begin position="383"/>
        <end position="400"/>
    </location>
</feature>
<name>A0A1X2I2D1_9FUNG</name>
<feature type="region of interest" description="Disordered" evidence="1">
    <location>
        <begin position="257"/>
        <end position="334"/>
    </location>
</feature>
<evidence type="ECO:0000256" key="1">
    <source>
        <dbReference type="SAM" id="MobiDB-lite"/>
    </source>
</evidence>
<dbReference type="Proteomes" id="UP000193560">
    <property type="component" value="Unassembled WGS sequence"/>
</dbReference>
<dbReference type="OrthoDB" id="2287448at2759"/>
<feature type="compositionally biased region" description="Basic and acidic residues" evidence="1">
    <location>
        <begin position="123"/>
        <end position="144"/>
    </location>
</feature>
<feature type="region of interest" description="Disordered" evidence="1">
    <location>
        <begin position="87"/>
        <end position="150"/>
    </location>
</feature>
<feature type="compositionally biased region" description="Polar residues" evidence="1">
    <location>
        <begin position="263"/>
        <end position="279"/>
    </location>
</feature>
<evidence type="ECO:0000313" key="3">
    <source>
        <dbReference type="Proteomes" id="UP000193560"/>
    </source>
</evidence>
<organism evidence="2 3">
    <name type="scientific">Absidia repens</name>
    <dbReference type="NCBI Taxonomy" id="90262"/>
    <lineage>
        <taxon>Eukaryota</taxon>
        <taxon>Fungi</taxon>
        <taxon>Fungi incertae sedis</taxon>
        <taxon>Mucoromycota</taxon>
        <taxon>Mucoromycotina</taxon>
        <taxon>Mucoromycetes</taxon>
        <taxon>Mucorales</taxon>
        <taxon>Cunninghamellaceae</taxon>
        <taxon>Absidia</taxon>
    </lineage>
</organism>
<reference evidence="2 3" key="1">
    <citation type="submission" date="2016-07" db="EMBL/GenBank/DDBJ databases">
        <title>Pervasive Adenine N6-methylation of Active Genes in Fungi.</title>
        <authorList>
            <consortium name="DOE Joint Genome Institute"/>
            <person name="Mondo S.J."/>
            <person name="Dannebaum R.O."/>
            <person name="Kuo R.C."/>
            <person name="Labutti K."/>
            <person name="Haridas S."/>
            <person name="Kuo A."/>
            <person name="Salamov A."/>
            <person name="Ahrendt S.R."/>
            <person name="Lipzen A."/>
            <person name="Sullivan W."/>
            <person name="Andreopoulos W.B."/>
            <person name="Clum A."/>
            <person name="Lindquist E."/>
            <person name="Daum C."/>
            <person name="Ramamoorthy G.K."/>
            <person name="Gryganskyi A."/>
            <person name="Culley D."/>
            <person name="Magnuson J.K."/>
            <person name="James T.Y."/>
            <person name="O'Malley M.A."/>
            <person name="Stajich J.E."/>
            <person name="Spatafora J.W."/>
            <person name="Visel A."/>
            <person name="Grigoriev I.V."/>
        </authorList>
    </citation>
    <scope>NUCLEOTIDE SEQUENCE [LARGE SCALE GENOMIC DNA]</scope>
    <source>
        <strain evidence="2 3">NRRL 1336</strain>
    </source>
</reference>
<feature type="compositionally biased region" description="Low complexity" evidence="1">
    <location>
        <begin position="110"/>
        <end position="122"/>
    </location>
</feature>
<accession>A0A1X2I2D1</accession>
<feature type="region of interest" description="Disordered" evidence="1">
    <location>
        <begin position="363"/>
        <end position="400"/>
    </location>
</feature>
<proteinExistence type="predicted"/>
<dbReference type="EMBL" id="MCGE01000034">
    <property type="protein sequence ID" value="ORZ07667.1"/>
    <property type="molecule type" value="Genomic_DNA"/>
</dbReference>
<feature type="compositionally biased region" description="Polar residues" evidence="1">
    <location>
        <begin position="289"/>
        <end position="309"/>
    </location>
</feature>
<comment type="caution">
    <text evidence="2">The sequence shown here is derived from an EMBL/GenBank/DDBJ whole genome shotgun (WGS) entry which is preliminary data.</text>
</comment>